<evidence type="ECO:0000313" key="1">
    <source>
        <dbReference type="EMBL" id="AIY43909.1"/>
    </source>
</evidence>
<name>A0A0A1FJR7_9BURK</name>
<dbReference type="KEGG" id="care:LT85_4751"/>
<dbReference type="STRING" id="279058.LT85_4751"/>
<proteinExistence type="predicted"/>
<evidence type="ECO:0000313" key="2">
    <source>
        <dbReference type="Proteomes" id="UP000030302"/>
    </source>
</evidence>
<keyword evidence="2" id="KW-1185">Reference proteome</keyword>
<accession>A0A0A1FJR7</accession>
<reference evidence="2" key="1">
    <citation type="journal article" date="2014" name="Soil Biol. Biochem.">
        <title>Structure and function of bacterial communities in ageing soils: Insights from the Mendocino ecological staircase.</title>
        <authorList>
            <person name="Uroz S."/>
            <person name="Tech J.J."/>
            <person name="Sawaya N.A."/>
            <person name="Frey-Klett P."/>
            <person name="Leveau J.H.J."/>
        </authorList>
    </citation>
    <scope>NUCLEOTIDE SEQUENCE [LARGE SCALE GENOMIC DNA]</scope>
    <source>
        <strain evidence="2">Cal35</strain>
    </source>
</reference>
<sequence length="46" mass="5339">MGLEFGAFIEVRQYTLSYHDVGIESEMLWPYGVLSLVLVRLVSFWS</sequence>
<organism evidence="1 2">
    <name type="scientific">Collimonas arenae</name>
    <dbReference type="NCBI Taxonomy" id="279058"/>
    <lineage>
        <taxon>Bacteria</taxon>
        <taxon>Pseudomonadati</taxon>
        <taxon>Pseudomonadota</taxon>
        <taxon>Betaproteobacteria</taxon>
        <taxon>Burkholderiales</taxon>
        <taxon>Oxalobacteraceae</taxon>
        <taxon>Collimonas</taxon>
    </lineage>
</organism>
<protein>
    <submittedName>
        <fullName evidence="1">Uncharacterized protein</fullName>
    </submittedName>
</protein>
<gene>
    <name evidence="1" type="ORF">LT85_4751</name>
</gene>
<dbReference type="Proteomes" id="UP000030302">
    <property type="component" value="Chromosome"/>
</dbReference>
<dbReference type="HOGENOM" id="CLU_3182393_0_0_4"/>
<dbReference type="EMBL" id="CP009962">
    <property type="protein sequence ID" value="AIY43909.1"/>
    <property type="molecule type" value="Genomic_DNA"/>
</dbReference>
<dbReference type="AlphaFoldDB" id="A0A0A1FJR7"/>